<dbReference type="PANTHER" id="PTHR19879">
    <property type="entry name" value="TRANSCRIPTION INITIATION FACTOR TFIID"/>
    <property type="match status" value="1"/>
</dbReference>
<dbReference type="PROSITE" id="PS50082">
    <property type="entry name" value="WD_REPEATS_2"/>
    <property type="match status" value="1"/>
</dbReference>
<accession>A0A1W1VV84</accession>
<dbReference type="InterPro" id="IPR015943">
    <property type="entry name" value="WD40/YVTN_repeat-like_dom_sf"/>
</dbReference>
<gene>
    <name evidence="4" type="ORF">SAMN00790413_06445</name>
</gene>
<dbReference type="Proteomes" id="UP000192582">
    <property type="component" value="Unassembled WGS sequence"/>
</dbReference>
<evidence type="ECO:0000313" key="5">
    <source>
        <dbReference type="Proteomes" id="UP000192582"/>
    </source>
</evidence>
<dbReference type="Pfam" id="PF00400">
    <property type="entry name" value="WD40"/>
    <property type="match status" value="1"/>
</dbReference>
<dbReference type="EMBL" id="FWWU01000010">
    <property type="protein sequence ID" value="SMB97246.1"/>
    <property type="molecule type" value="Genomic_DNA"/>
</dbReference>
<feature type="repeat" description="WD" evidence="3">
    <location>
        <begin position="155"/>
        <end position="194"/>
    </location>
</feature>
<dbReference type="OrthoDB" id="61842at2"/>
<dbReference type="AlphaFoldDB" id="A0A1W1VV84"/>
<reference evidence="4 5" key="1">
    <citation type="submission" date="2017-04" db="EMBL/GenBank/DDBJ databases">
        <authorList>
            <person name="Afonso C.L."/>
            <person name="Miller P.J."/>
            <person name="Scott M.A."/>
            <person name="Spackman E."/>
            <person name="Goraichik I."/>
            <person name="Dimitrov K.M."/>
            <person name="Suarez D.L."/>
            <person name="Swayne D.E."/>
        </authorList>
    </citation>
    <scope>NUCLEOTIDE SEQUENCE [LARGE SCALE GENOMIC DNA]</scope>
    <source>
        <strain evidence="4 5">KR-140</strain>
    </source>
</reference>
<protein>
    <submittedName>
        <fullName evidence="4">FOG: WD40 repeat</fullName>
    </submittedName>
</protein>
<dbReference type="InterPro" id="IPR001680">
    <property type="entry name" value="WD40_rpt"/>
</dbReference>
<keyword evidence="5" id="KW-1185">Reference proteome</keyword>
<dbReference type="PROSITE" id="PS00678">
    <property type="entry name" value="WD_REPEATS_1"/>
    <property type="match status" value="1"/>
</dbReference>
<dbReference type="InterPro" id="IPR019775">
    <property type="entry name" value="WD40_repeat_CS"/>
</dbReference>
<dbReference type="RefSeq" id="WP_084051246.1">
    <property type="nucleotide sequence ID" value="NZ_FWWU01000010.1"/>
</dbReference>
<evidence type="ECO:0000313" key="4">
    <source>
        <dbReference type="EMBL" id="SMB97246.1"/>
    </source>
</evidence>
<name>A0A1W1VV84_9DEIO</name>
<evidence type="ECO:0000256" key="3">
    <source>
        <dbReference type="PROSITE-ProRule" id="PRU00221"/>
    </source>
</evidence>
<organism evidence="4 5">
    <name type="scientific">Deinococcus hopiensis KR-140</name>
    <dbReference type="NCBI Taxonomy" id="695939"/>
    <lineage>
        <taxon>Bacteria</taxon>
        <taxon>Thermotogati</taxon>
        <taxon>Deinococcota</taxon>
        <taxon>Deinococci</taxon>
        <taxon>Deinococcales</taxon>
        <taxon>Deinococcaceae</taxon>
        <taxon>Deinococcus</taxon>
    </lineage>
</organism>
<dbReference type="PANTHER" id="PTHR19879:SF9">
    <property type="entry name" value="TRANSCRIPTION INITIATION FACTOR TFIID SUBUNIT 5"/>
    <property type="match status" value="1"/>
</dbReference>
<proteinExistence type="predicted"/>
<keyword evidence="2" id="KW-0677">Repeat</keyword>
<dbReference type="SUPFAM" id="SSF69322">
    <property type="entry name" value="Tricorn protease domain 2"/>
    <property type="match status" value="1"/>
</dbReference>
<evidence type="ECO:0000256" key="1">
    <source>
        <dbReference type="ARBA" id="ARBA00022574"/>
    </source>
</evidence>
<keyword evidence="1 3" id="KW-0853">WD repeat</keyword>
<dbReference type="SMART" id="SM00320">
    <property type="entry name" value="WD40"/>
    <property type="match status" value="2"/>
</dbReference>
<evidence type="ECO:0000256" key="2">
    <source>
        <dbReference type="ARBA" id="ARBA00022737"/>
    </source>
</evidence>
<sequence length="321" mass="33283">MFLPLLLALALTLLLPLSPPGPLYVQPNAALLGFQDDALLVQRRKGADGNTLLPEVVWLDARSGVVRRSVTLRGDPTGLSYPTLSPGGTVLALDNHSSVSLWLLPSGQPWPFHLPDSPAVHSVAFDGAGRSVALGRAPGYVQLWDLHTGQRLRSFVGHGAPVSAVSLAGGRLLSAGLDGTVRVWDAATGSVLSRAQVPGTGGERAVSDVVLTPDGLTYVVLTTQGPLWLGHVGEEGLMRVDVERGRGLALNAAGNLLAVNGPSERGLALVELPSGRVRDRLGNVPGSGEGVAFAPKGDLLAEQVGNPQGSLSSDVRVIPLP</sequence>
<dbReference type="STRING" id="695939.SAMN00790413_06445"/>
<dbReference type="PROSITE" id="PS50294">
    <property type="entry name" value="WD_REPEATS_REGION"/>
    <property type="match status" value="1"/>
</dbReference>
<dbReference type="Gene3D" id="2.130.10.10">
    <property type="entry name" value="YVTN repeat-like/Quinoprotein amine dehydrogenase"/>
    <property type="match status" value="1"/>
</dbReference>